<dbReference type="InterPro" id="IPR045584">
    <property type="entry name" value="Pilin-like"/>
</dbReference>
<reference evidence="4" key="1">
    <citation type="submission" date="2017-02" db="EMBL/GenBank/DDBJ databases">
        <title>Delving into the versatile metabolic prowess of the omnipresent phylum Bacteroidetes.</title>
        <authorList>
            <person name="Nobu M.K."/>
            <person name="Mei R."/>
            <person name="Narihiro T."/>
            <person name="Kuroda K."/>
            <person name="Liu W.-T."/>
        </authorList>
    </citation>
    <scope>NUCLEOTIDE SEQUENCE</scope>
    <source>
        <strain evidence="4">ADurb.Bin131</strain>
    </source>
</reference>
<dbReference type="GO" id="GO:0015627">
    <property type="term" value="C:type II protein secretion system complex"/>
    <property type="evidence" value="ECO:0007669"/>
    <property type="project" value="InterPro"/>
</dbReference>
<keyword evidence="1" id="KW-0488">Methylation</keyword>
<dbReference type="PROSITE" id="PS00409">
    <property type="entry name" value="PROKAR_NTER_METHYL"/>
    <property type="match status" value="1"/>
</dbReference>
<evidence type="ECO:0000259" key="3">
    <source>
        <dbReference type="Pfam" id="PF07596"/>
    </source>
</evidence>
<dbReference type="InterPro" id="IPR000983">
    <property type="entry name" value="Bac_GSPG_pilin"/>
</dbReference>
<protein>
    <submittedName>
        <fullName evidence="4">Type II secretion system protein G</fullName>
    </submittedName>
</protein>
<gene>
    <name evidence="4" type="primary">pulG_6</name>
    <name evidence="4" type="ORF">BWX89_00992</name>
</gene>
<dbReference type="PANTHER" id="PTHR30093:SF2">
    <property type="entry name" value="TYPE II SECRETION SYSTEM PROTEIN H"/>
    <property type="match status" value="1"/>
</dbReference>
<dbReference type="InterPro" id="IPR011453">
    <property type="entry name" value="DUF1559"/>
</dbReference>
<dbReference type="EMBL" id="MWDQ01000082">
    <property type="protein sequence ID" value="OQB73393.1"/>
    <property type="molecule type" value="Genomic_DNA"/>
</dbReference>
<comment type="caution">
    <text evidence="4">The sequence shown here is derived from an EMBL/GenBank/DDBJ whole genome shotgun (WGS) entry which is preliminary data.</text>
</comment>
<dbReference type="PRINTS" id="PR00813">
    <property type="entry name" value="BCTERIALGSPG"/>
</dbReference>
<feature type="domain" description="DUF1559" evidence="3">
    <location>
        <begin position="30"/>
        <end position="65"/>
    </location>
</feature>
<evidence type="ECO:0000256" key="1">
    <source>
        <dbReference type="ARBA" id="ARBA00022481"/>
    </source>
</evidence>
<keyword evidence="2" id="KW-0472">Membrane</keyword>
<dbReference type="NCBIfam" id="TIGR02532">
    <property type="entry name" value="IV_pilin_GFxxxE"/>
    <property type="match status" value="1"/>
</dbReference>
<dbReference type="Pfam" id="PF07596">
    <property type="entry name" value="SBP_bac_10"/>
    <property type="match status" value="1"/>
</dbReference>
<proteinExistence type="predicted"/>
<organism evidence="4">
    <name type="scientific">candidate division TA06 bacterium ADurb.Bin131</name>
    <dbReference type="NCBI Taxonomy" id="1852827"/>
    <lineage>
        <taxon>Bacteria</taxon>
        <taxon>Bacteria division TA06</taxon>
    </lineage>
</organism>
<keyword evidence="2" id="KW-0812">Transmembrane</keyword>
<name>A0A1V6C951_UNCT6</name>
<sequence>MKKGFTLIELIIVIAIITLLASMILPVLGNAREKARQALCMSNLKQLGIAFEMYVSDWDEYYPVNPSWKTRLWTYVSPETRGKISQCPSRHGKSIAIDNWFLGQGYNTGSGIFPGFMGVKKSKIARPSEKILILDWGREKDGKGGCNAGAPYMNTNILSIDNASAFNNAGTSHWAVCRIHSGGSNILFGDGHCGWMKPEQFHSNVKDVDNNGSPVPSNPDISPDWRKYWDTSYEIH</sequence>
<feature type="transmembrane region" description="Helical" evidence="2">
    <location>
        <begin position="6"/>
        <end position="28"/>
    </location>
</feature>
<dbReference type="Gene3D" id="3.30.700.10">
    <property type="entry name" value="Glycoprotein, Type 4 Pilin"/>
    <property type="match status" value="1"/>
</dbReference>
<dbReference type="InterPro" id="IPR027558">
    <property type="entry name" value="Pre_pil_HX9DG_C"/>
</dbReference>
<dbReference type="InterPro" id="IPR012902">
    <property type="entry name" value="N_methyl_site"/>
</dbReference>
<accession>A0A1V6C951</accession>
<dbReference type="PANTHER" id="PTHR30093">
    <property type="entry name" value="GENERAL SECRETION PATHWAY PROTEIN G"/>
    <property type="match status" value="1"/>
</dbReference>
<dbReference type="SUPFAM" id="SSF54523">
    <property type="entry name" value="Pili subunits"/>
    <property type="match status" value="1"/>
</dbReference>
<dbReference type="Proteomes" id="UP000485562">
    <property type="component" value="Unassembled WGS sequence"/>
</dbReference>
<evidence type="ECO:0000256" key="2">
    <source>
        <dbReference type="SAM" id="Phobius"/>
    </source>
</evidence>
<keyword evidence="2" id="KW-1133">Transmembrane helix</keyword>
<dbReference type="NCBIfam" id="TIGR04294">
    <property type="entry name" value="pre_pil_HX9DG"/>
    <property type="match status" value="1"/>
</dbReference>
<dbReference type="Pfam" id="PF07963">
    <property type="entry name" value="N_methyl"/>
    <property type="match status" value="1"/>
</dbReference>
<dbReference type="GO" id="GO:0015628">
    <property type="term" value="P:protein secretion by the type II secretion system"/>
    <property type="evidence" value="ECO:0007669"/>
    <property type="project" value="InterPro"/>
</dbReference>
<dbReference type="AlphaFoldDB" id="A0A1V6C951"/>
<evidence type="ECO:0000313" key="4">
    <source>
        <dbReference type="EMBL" id="OQB73393.1"/>
    </source>
</evidence>